<dbReference type="Gene3D" id="3.90.1300.10">
    <property type="entry name" value="Amidase signature (AS) domain"/>
    <property type="match status" value="1"/>
</dbReference>
<evidence type="ECO:0000259" key="1">
    <source>
        <dbReference type="Pfam" id="PF01425"/>
    </source>
</evidence>
<feature type="domain" description="Amidase" evidence="1">
    <location>
        <begin position="28"/>
        <end position="417"/>
    </location>
</feature>
<dbReference type="Proteomes" id="UP000293483">
    <property type="component" value="Unassembled WGS sequence"/>
</dbReference>
<organism evidence="2 3">
    <name type="scientific">Acinetobacter bouvetii</name>
    <dbReference type="NCBI Taxonomy" id="202951"/>
    <lineage>
        <taxon>Bacteria</taxon>
        <taxon>Pseudomonadati</taxon>
        <taxon>Pseudomonadota</taxon>
        <taxon>Gammaproteobacteria</taxon>
        <taxon>Moraxellales</taxon>
        <taxon>Moraxellaceae</taxon>
        <taxon>Acinetobacter</taxon>
    </lineage>
</organism>
<evidence type="ECO:0000313" key="3">
    <source>
        <dbReference type="Proteomes" id="UP000293483"/>
    </source>
</evidence>
<accession>A0A4Q7ASL8</accession>
<dbReference type="InterPro" id="IPR000120">
    <property type="entry name" value="Amidase"/>
</dbReference>
<comment type="caution">
    <text evidence="2">The sequence shown here is derived from an EMBL/GenBank/DDBJ whole genome shotgun (WGS) entry which is preliminary data.</text>
</comment>
<dbReference type="RefSeq" id="WP_130146710.1">
    <property type="nucleotide sequence ID" value="NZ_SGSU01000013.1"/>
</dbReference>
<dbReference type="SUPFAM" id="SSF75304">
    <property type="entry name" value="Amidase signature (AS) enzymes"/>
    <property type="match status" value="1"/>
</dbReference>
<dbReference type="PANTHER" id="PTHR11895">
    <property type="entry name" value="TRANSAMIDASE"/>
    <property type="match status" value="1"/>
</dbReference>
<reference evidence="2 3" key="1">
    <citation type="submission" date="2019-02" db="EMBL/GenBank/DDBJ databases">
        <title>The Batch Genome Submission of Acinetobacter spp. strains.</title>
        <authorList>
            <person name="Qin J."/>
            <person name="Hu Y."/>
            <person name="Ye H."/>
            <person name="Wei L."/>
            <person name="Feng Y."/>
            <person name="Zong Z."/>
        </authorList>
    </citation>
    <scope>NUCLEOTIDE SEQUENCE [LARGE SCALE GENOMIC DNA]</scope>
    <source>
        <strain evidence="2 3">WCHABo060081</strain>
    </source>
</reference>
<dbReference type="PANTHER" id="PTHR11895:SF151">
    <property type="entry name" value="GLUTAMYL-TRNA(GLN) AMIDOTRANSFERASE SUBUNIT A"/>
    <property type="match status" value="1"/>
</dbReference>
<name>A0A4Q7ASL8_9GAMM</name>
<dbReference type="GO" id="GO:0003824">
    <property type="term" value="F:catalytic activity"/>
    <property type="evidence" value="ECO:0007669"/>
    <property type="project" value="InterPro"/>
</dbReference>
<dbReference type="AlphaFoldDB" id="A0A4Q7ASL8"/>
<dbReference type="EMBL" id="SGSU01000013">
    <property type="protein sequence ID" value="RZG65928.1"/>
    <property type="molecule type" value="Genomic_DNA"/>
</dbReference>
<dbReference type="InterPro" id="IPR023631">
    <property type="entry name" value="Amidase_dom"/>
</dbReference>
<sequence>MTNDQWNCKSINELLKAIENSKISLETIIDSFYSRIEQCDPDIQAWQHLISKKEYLNQYYSNEDFYKNSVLKGLPFAVKDVIDTAGIETRMGSKIHDNRVPSMDAAVVIAIKKAGGILMGKTVTTEFAFFKSGKTQNPHDPKRTPGGSSSGSAAAIAAFMTPFALGTQTAASVIRPAAYCGCVAYVASHAEFSLRNIQPLAQSLDSLGMFSNDFFDLILMRRIIQLRSDLQAKQNVKENLRIGVYSGDQLGEIEPEMQHAIKGFMSRVQRESITFVYLPEDIDIKALADHHYKIMAFEVARNLQYEFHTGLMDEYITELIHAGLNMAHADYLQHLQSVEKIKTDYVNWMNKASIDFTIAPAAPGIAPLGLEKTGQPFMSRPWQVMGLPVTTFPMAHQQNMPLGIQLVGKFHQDDELLEYSDYLYKEHSDYLYKLSQSKG</sequence>
<gene>
    <name evidence="2" type="ORF">EXE25_12285</name>
</gene>
<dbReference type="Pfam" id="PF01425">
    <property type="entry name" value="Amidase"/>
    <property type="match status" value="1"/>
</dbReference>
<protein>
    <submittedName>
        <fullName evidence="2">Amidase</fullName>
    </submittedName>
</protein>
<evidence type="ECO:0000313" key="2">
    <source>
        <dbReference type="EMBL" id="RZG65928.1"/>
    </source>
</evidence>
<proteinExistence type="predicted"/>
<dbReference type="InterPro" id="IPR036928">
    <property type="entry name" value="AS_sf"/>
</dbReference>